<evidence type="ECO:0000313" key="2">
    <source>
        <dbReference type="EMBL" id="CAI5794730.1"/>
    </source>
</evidence>
<dbReference type="Gene3D" id="1.10.472.80">
    <property type="entry name" value="Ypt/Rab-GAP domain of gyp1p, domain 3"/>
    <property type="match status" value="1"/>
</dbReference>
<dbReference type="AlphaFoldDB" id="A0AA35LE73"/>
<dbReference type="Proteomes" id="UP001178461">
    <property type="component" value="Chromosome 15"/>
</dbReference>
<proteinExistence type="predicted"/>
<gene>
    <name evidence="2" type="ORF">PODLI_1B037511</name>
</gene>
<feature type="region of interest" description="Disordered" evidence="1">
    <location>
        <begin position="421"/>
        <end position="468"/>
    </location>
</feature>
<reference evidence="2" key="1">
    <citation type="submission" date="2022-12" db="EMBL/GenBank/DDBJ databases">
        <authorList>
            <person name="Alioto T."/>
            <person name="Alioto T."/>
            <person name="Gomez Garrido J."/>
        </authorList>
    </citation>
    <scope>NUCLEOTIDE SEQUENCE</scope>
</reference>
<sequence>MAGSSGALIWLRKVRLRIENSQEWEDFILTLSDAVQQQMVESHINALQDLSEAAKGFVLEKAVSAIQGGDAYKALMSQVSGCLEEQIYCQIAREIQDGDRRVKNKPALLLSHLKDGVMTLLEERPELRGRLCSLFNQPLPADLRHLTWKLYLSNTKARLGYLSHLAANRATSQKDREISLRCQALLDSEPMFQSLKNHKVATQCLRNVLSYYHKLQGTSTPLRDQDYFLPVPLLQVILDLGSSTSSVESVSALLVEEFMSLKKLHPQLVRLSVSVQDAARVSIVEEVASLLEQRDRDLARFLESVYAQPEEDPRDTLLKGLSHMIQPAIDTLLAGYLNMDTLLYIWDQIILGLERPSYNCLPVFTTIFVLLLRGRLLTCQSPVELKATLKTWGPSLLVQEFQDMMGKHFFEDLYSQLLGGNKEPTPIHDPTQTFPPWRYRDFQAVPPPRTRPEDRRQAREEPQLLEEQRLERAQQEQRLQRFRMEEQKRQQEMRFLQLLEENKRKFEMQKVHLEDQLSQERQVRYEMQMKAEEEISRLQAELQRLAVDRKMPSPDTYSAGSLLAPAPSLQSQTPSQTSLPHSCLSDTVAAHQKHKTADGDTIAFKLLKHMMEAASSIVNGSSTEERERLDAATREHIRDYNEDEKNAKIEMFGYEISEDEINNIPEARRKDVRKKLEQALRRGAEARYMAARGRGLPAFITHMDVL</sequence>
<keyword evidence="3" id="KW-1185">Reference proteome</keyword>
<dbReference type="EMBL" id="OX395141">
    <property type="protein sequence ID" value="CAI5794730.1"/>
    <property type="molecule type" value="Genomic_DNA"/>
</dbReference>
<organism evidence="2 3">
    <name type="scientific">Podarcis lilfordi</name>
    <name type="common">Lilford's wall lizard</name>
    <dbReference type="NCBI Taxonomy" id="74358"/>
    <lineage>
        <taxon>Eukaryota</taxon>
        <taxon>Metazoa</taxon>
        <taxon>Chordata</taxon>
        <taxon>Craniata</taxon>
        <taxon>Vertebrata</taxon>
        <taxon>Euteleostomi</taxon>
        <taxon>Lepidosauria</taxon>
        <taxon>Squamata</taxon>
        <taxon>Bifurcata</taxon>
        <taxon>Unidentata</taxon>
        <taxon>Episquamata</taxon>
        <taxon>Laterata</taxon>
        <taxon>Lacertibaenia</taxon>
        <taxon>Lacertidae</taxon>
        <taxon>Podarcis</taxon>
    </lineage>
</organism>
<feature type="compositionally biased region" description="Low complexity" evidence="1">
    <location>
        <begin position="564"/>
        <end position="580"/>
    </location>
</feature>
<protein>
    <submittedName>
        <fullName evidence="2">Uncharacterized protein</fullName>
    </submittedName>
</protein>
<name>A0AA35LE73_9SAUR</name>
<evidence type="ECO:0000313" key="3">
    <source>
        <dbReference type="Proteomes" id="UP001178461"/>
    </source>
</evidence>
<evidence type="ECO:0000256" key="1">
    <source>
        <dbReference type="SAM" id="MobiDB-lite"/>
    </source>
</evidence>
<feature type="compositionally biased region" description="Basic and acidic residues" evidence="1">
    <location>
        <begin position="450"/>
        <end position="468"/>
    </location>
</feature>
<feature type="region of interest" description="Disordered" evidence="1">
    <location>
        <begin position="551"/>
        <end position="584"/>
    </location>
</feature>
<accession>A0AA35LE73</accession>